<organism evidence="3 4">
    <name type="scientific">Acinetobacter equi</name>
    <dbReference type="NCBI Taxonomy" id="1324350"/>
    <lineage>
        <taxon>Bacteria</taxon>
        <taxon>Pseudomonadati</taxon>
        <taxon>Pseudomonadota</taxon>
        <taxon>Gammaproteobacteria</taxon>
        <taxon>Moraxellales</taxon>
        <taxon>Moraxellaceae</taxon>
        <taxon>Acinetobacter</taxon>
    </lineage>
</organism>
<dbReference type="STRING" id="1324350.AOY20_12805"/>
<dbReference type="CDD" id="cd05233">
    <property type="entry name" value="SDR_c"/>
    <property type="match status" value="1"/>
</dbReference>
<dbReference type="InterPro" id="IPR002347">
    <property type="entry name" value="SDR_fam"/>
</dbReference>
<evidence type="ECO:0000313" key="4">
    <source>
        <dbReference type="Proteomes" id="UP000064939"/>
    </source>
</evidence>
<proteinExistence type="inferred from homology"/>
<dbReference type="Gene3D" id="3.40.50.720">
    <property type="entry name" value="NAD(P)-binding Rossmann-like Domain"/>
    <property type="match status" value="1"/>
</dbReference>
<dbReference type="PRINTS" id="PR00081">
    <property type="entry name" value="GDHRDH"/>
</dbReference>
<evidence type="ECO:0000256" key="2">
    <source>
        <dbReference type="ARBA" id="ARBA00023002"/>
    </source>
</evidence>
<dbReference type="PRINTS" id="PR00080">
    <property type="entry name" value="SDRFAMILY"/>
</dbReference>
<dbReference type="NCBIfam" id="NF005559">
    <property type="entry name" value="PRK07231.1"/>
    <property type="match status" value="1"/>
</dbReference>
<sequence length="247" mass="26994">MKFDSKVAIVTGGASGIGFATVNNFCQQGAKVVIADCCEQGQKLSEELNNKGYTTAFFQMDVRQEQDNKDLIQFTILKFHKLDIIFANAGIANDDSIDQLDFIRWKDTIDTNLNSVYLLNKYAIQYWLENKMKGVIVNCGSVHSFVGKHAVTAYAAAKAGVKLLTQTLAIDYASRGIRVNAVCPGYIDTPLLSAMEPKYKQSFVNLHPIGRFGKPEEVANVVLFLASDEASFVNGAAIAVDGGYTAQ</sequence>
<dbReference type="Proteomes" id="UP000064939">
    <property type="component" value="Chromosome"/>
</dbReference>
<dbReference type="PROSITE" id="PS00061">
    <property type="entry name" value="ADH_SHORT"/>
    <property type="match status" value="1"/>
</dbReference>
<dbReference type="KEGG" id="aei:AOY20_12805"/>
<keyword evidence="2" id="KW-0560">Oxidoreductase</keyword>
<dbReference type="InterPro" id="IPR036291">
    <property type="entry name" value="NAD(P)-bd_dom_sf"/>
</dbReference>
<dbReference type="EMBL" id="CP012808">
    <property type="protein sequence ID" value="ALH96345.1"/>
    <property type="molecule type" value="Genomic_DNA"/>
</dbReference>
<dbReference type="InterPro" id="IPR020904">
    <property type="entry name" value="Sc_DH/Rdtase_CS"/>
</dbReference>
<dbReference type="RefSeq" id="WP_054582227.1">
    <property type="nucleotide sequence ID" value="NZ_CP012808.1"/>
</dbReference>
<gene>
    <name evidence="3" type="ORF">AOY20_12805</name>
</gene>
<dbReference type="FunFam" id="3.40.50.720:FF:000084">
    <property type="entry name" value="Short-chain dehydrogenase reductase"/>
    <property type="match status" value="1"/>
</dbReference>
<dbReference type="OrthoDB" id="9806974at2"/>
<dbReference type="PANTHER" id="PTHR24321:SF11">
    <property type="entry name" value="BLR0893 PROTEIN"/>
    <property type="match status" value="1"/>
</dbReference>
<dbReference type="GO" id="GO:0016491">
    <property type="term" value="F:oxidoreductase activity"/>
    <property type="evidence" value="ECO:0007669"/>
    <property type="project" value="UniProtKB-KW"/>
</dbReference>
<dbReference type="AlphaFoldDB" id="A0A0N9VG35"/>
<dbReference type="Pfam" id="PF13561">
    <property type="entry name" value="adh_short_C2"/>
    <property type="match status" value="1"/>
</dbReference>
<protein>
    <submittedName>
        <fullName evidence="3">Short-chain dehydrogenase</fullName>
    </submittedName>
</protein>
<evidence type="ECO:0000313" key="3">
    <source>
        <dbReference type="EMBL" id="ALH96345.1"/>
    </source>
</evidence>
<reference evidence="3 4" key="1">
    <citation type="journal article" date="2015" name="Int. J. Syst. Evol. Microbiol.">
        <title>Acinetobacter equi sp. nov. isolated from horse faeces.</title>
        <authorList>
            <person name="Poppel M.T."/>
            <person name="Skiebe E."/>
            <person name="Laue M."/>
            <person name="Bergmann H."/>
            <person name="Ebersberger I."/>
            <person name="Garn T."/>
            <person name="Fruth A."/>
            <person name="Baumgardt S."/>
            <person name="Busse H.J."/>
            <person name="Wilharm G."/>
        </authorList>
    </citation>
    <scope>NUCLEOTIDE SEQUENCE [LARGE SCALE GENOMIC DNA]</scope>
    <source>
        <strain evidence="3 4">114</strain>
    </source>
</reference>
<dbReference type="SUPFAM" id="SSF51735">
    <property type="entry name" value="NAD(P)-binding Rossmann-fold domains"/>
    <property type="match status" value="1"/>
</dbReference>
<dbReference type="PANTHER" id="PTHR24321">
    <property type="entry name" value="DEHYDROGENASES, SHORT CHAIN"/>
    <property type="match status" value="1"/>
</dbReference>
<name>A0A0N9VG35_9GAMM</name>
<accession>A0A0N9VG35</accession>
<evidence type="ECO:0000256" key="1">
    <source>
        <dbReference type="ARBA" id="ARBA00006484"/>
    </source>
</evidence>
<comment type="similarity">
    <text evidence="1">Belongs to the short-chain dehydrogenases/reductases (SDR) family.</text>
</comment>
<keyword evidence="4" id="KW-1185">Reference proteome</keyword>